<dbReference type="CDD" id="cd14953">
    <property type="entry name" value="NHL_like_1"/>
    <property type="match status" value="1"/>
</dbReference>
<dbReference type="InterPro" id="IPR011042">
    <property type="entry name" value="6-blade_b-propeller_TolB-like"/>
</dbReference>
<dbReference type="InterPro" id="IPR011055">
    <property type="entry name" value="Dup_hybrid_motif"/>
</dbReference>
<evidence type="ECO:0000256" key="2">
    <source>
        <dbReference type="PROSITE-ProRule" id="PRU00504"/>
    </source>
</evidence>
<comment type="caution">
    <text evidence="4">The sequence shown here is derived from an EMBL/GenBank/DDBJ whole genome shotgun (WGS) entry which is preliminary data.</text>
</comment>
<dbReference type="Pfam" id="PF01436">
    <property type="entry name" value="NHL"/>
    <property type="match status" value="3"/>
</dbReference>
<dbReference type="PANTHER" id="PTHR13833:SF71">
    <property type="entry name" value="NHL DOMAIN-CONTAINING PROTEIN"/>
    <property type="match status" value="1"/>
</dbReference>
<dbReference type="Gene3D" id="2.70.70.10">
    <property type="entry name" value="Glucose Permease (Domain IIA)"/>
    <property type="match status" value="1"/>
</dbReference>
<dbReference type="EMBL" id="RIBS01000002">
    <property type="protein sequence ID" value="RNF85251.1"/>
    <property type="molecule type" value="Genomic_DNA"/>
</dbReference>
<dbReference type="InterPro" id="IPR001258">
    <property type="entry name" value="NHL_repeat"/>
</dbReference>
<keyword evidence="5" id="KW-1185">Reference proteome</keyword>
<keyword evidence="3" id="KW-0732">Signal</keyword>
<organism evidence="4 5">
    <name type="scientific">Montanilutibacter psychrotolerans</name>
    <dbReference type="NCBI Taxonomy" id="1327343"/>
    <lineage>
        <taxon>Bacteria</taxon>
        <taxon>Pseudomonadati</taxon>
        <taxon>Pseudomonadota</taxon>
        <taxon>Gammaproteobacteria</taxon>
        <taxon>Lysobacterales</taxon>
        <taxon>Lysobacteraceae</taxon>
        <taxon>Montanilutibacter</taxon>
    </lineage>
</organism>
<feature type="chain" id="PRO_5018109614" evidence="3">
    <location>
        <begin position="20"/>
        <end position="700"/>
    </location>
</feature>
<feature type="repeat" description="NHL" evidence="2">
    <location>
        <begin position="170"/>
        <end position="206"/>
    </location>
</feature>
<accession>A0A3M8SV86</accession>
<dbReference type="SUPFAM" id="SSF101898">
    <property type="entry name" value="NHL repeat"/>
    <property type="match status" value="1"/>
</dbReference>
<proteinExistence type="predicted"/>
<dbReference type="OrthoDB" id="9774579at2"/>
<dbReference type="Proteomes" id="UP000267049">
    <property type="component" value="Unassembled WGS sequence"/>
</dbReference>
<sequence length="700" mass="74034">MTRHSWLWLVVLLMSAALAATFLPWGGQSVPVATGPAATPFGWSATLSLTAGDGVSGLRDGPGLQARFDDPYGVAVGDDGTLYVADAGDTNRIRRIGMDGTVATLAGSMEGFVDGTGVAAAFNTPSGMARDVAGNLYVADTGNHAIRKVTVQGVVTTLAGTGTAGYRDGPGAQAQFNGPIGVAVDRAGRVYVADTYNDRIRVIEPDGRVGTLAGGALPGDQDGVRDAARFDTPTALAVDDAGVVWIADTRNNAIRRLAPDGAVTTLALSEPDVTRPALRRPISLALTHDGMLYVGEMAKGRILQVARSGKRHVLTGATLDQRMARPAGVAVDANGVLHVTDAGSHRIHRIAPRGAPGEQQLPSGIGPAAQDPLPQTAGRWPLKPQDGWHEVVGTLGEVRGNFDHDNRDHLHSGLDIRGDVGQQVLAIADAKVSSPTGSWGMGEQGEGIALDDLSYIHMRVGRSAAGEVFDPTRFQLLRDEAGEPERVRVLRGTRFRVGDVLGTINGQAHVHLSVGANGFERNAMALGFVGYSDTYPPRIDGIGLIDAAEQALTQKLEGRLVVPRGTPGLQIVVDAWDQVDRNQPRRRLGLHAVGYQILQADGRPLPGFEGPRMNIEFNRMPADPDAVMVAYGPDSGVTVHGSTITRFQYVVTNTVRDGRLAFGHWSTGELPAGDYTVRITARDYSGNVASTGRDLLLRLQ</sequence>
<keyword evidence="1" id="KW-0677">Repeat</keyword>
<evidence type="ECO:0000313" key="5">
    <source>
        <dbReference type="Proteomes" id="UP000267049"/>
    </source>
</evidence>
<dbReference type="PROSITE" id="PS51125">
    <property type="entry name" value="NHL"/>
    <property type="match status" value="1"/>
</dbReference>
<dbReference type="PANTHER" id="PTHR13833">
    <property type="match status" value="1"/>
</dbReference>
<dbReference type="AlphaFoldDB" id="A0A3M8SV86"/>
<evidence type="ECO:0000256" key="1">
    <source>
        <dbReference type="ARBA" id="ARBA00022737"/>
    </source>
</evidence>
<gene>
    <name evidence="4" type="ORF">EER27_05640</name>
</gene>
<feature type="signal peptide" evidence="3">
    <location>
        <begin position="1"/>
        <end position="19"/>
    </location>
</feature>
<evidence type="ECO:0000256" key="3">
    <source>
        <dbReference type="SAM" id="SignalP"/>
    </source>
</evidence>
<evidence type="ECO:0000313" key="4">
    <source>
        <dbReference type="EMBL" id="RNF85251.1"/>
    </source>
</evidence>
<name>A0A3M8SV86_9GAMM</name>
<dbReference type="RefSeq" id="WP_123087037.1">
    <property type="nucleotide sequence ID" value="NZ_RIBS01000002.1"/>
</dbReference>
<protein>
    <submittedName>
        <fullName evidence="4">Gluconolaconase</fullName>
    </submittedName>
</protein>
<dbReference type="Gene3D" id="2.120.10.30">
    <property type="entry name" value="TolB, C-terminal domain"/>
    <property type="match status" value="3"/>
</dbReference>
<reference evidence="4 5" key="1">
    <citation type="submission" date="2018-11" db="EMBL/GenBank/DDBJ databases">
        <title>Lysobacter cryohumiis sp. nov., isolated from soil in the Tianshan Mountains, Xinjiang, China.</title>
        <authorList>
            <person name="Luo Y."/>
            <person name="Sheng H."/>
        </authorList>
    </citation>
    <scope>NUCLEOTIDE SEQUENCE [LARGE SCALE GENOMIC DNA]</scope>
    <source>
        <strain evidence="4 5">ZS60</strain>
    </source>
</reference>